<sequence length="147" mass="15082">MAIDVKGPAGIRPGTKYCMACGTAMPSLAAACPRCGFTNPSGPAGPPQTESPKSFGVAVALCGIFGVVGIHHFYLGNIVHGLIDLGLLVGGLSLIFLGQITLDPMLVGLGVVVLLIDALHSLVVMVRLIIGKAHDGKGRPVRYRSPG</sequence>
<name>A0A1G8CN54_9PROT</name>
<dbReference type="GO" id="GO:0016020">
    <property type="term" value="C:membrane"/>
    <property type="evidence" value="ECO:0007669"/>
    <property type="project" value="UniProtKB-SubCell"/>
</dbReference>
<evidence type="ECO:0000313" key="7">
    <source>
        <dbReference type="EMBL" id="SDH46908.1"/>
    </source>
</evidence>
<evidence type="ECO:0000259" key="6">
    <source>
        <dbReference type="Pfam" id="PF05154"/>
    </source>
</evidence>
<evidence type="ECO:0000256" key="1">
    <source>
        <dbReference type="ARBA" id="ARBA00004141"/>
    </source>
</evidence>
<evidence type="ECO:0000256" key="3">
    <source>
        <dbReference type="ARBA" id="ARBA00022989"/>
    </source>
</evidence>
<dbReference type="RefSeq" id="WP_092619911.1">
    <property type="nucleotide sequence ID" value="NZ_FNCV01000007.1"/>
</dbReference>
<evidence type="ECO:0000256" key="5">
    <source>
        <dbReference type="SAM" id="Phobius"/>
    </source>
</evidence>
<comment type="subcellular location">
    <subcellularLocation>
        <location evidence="1">Membrane</location>
        <topology evidence="1">Multi-pass membrane protein</topology>
    </subcellularLocation>
</comment>
<keyword evidence="4 5" id="KW-0472">Membrane</keyword>
<feature type="transmembrane region" description="Helical" evidence="5">
    <location>
        <begin position="55"/>
        <end position="75"/>
    </location>
</feature>
<protein>
    <submittedName>
        <fullName evidence="7">TM2 domain-containing protein</fullName>
    </submittedName>
</protein>
<gene>
    <name evidence="7" type="ORF">SAMN05421742_10752</name>
</gene>
<proteinExistence type="predicted"/>
<feature type="transmembrane region" description="Helical" evidence="5">
    <location>
        <begin position="82"/>
        <end position="100"/>
    </location>
</feature>
<dbReference type="Pfam" id="PF05154">
    <property type="entry name" value="TM2"/>
    <property type="match status" value="1"/>
</dbReference>
<keyword evidence="2 5" id="KW-0812">Transmembrane</keyword>
<reference evidence="8" key="1">
    <citation type="submission" date="2016-10" db="EMBL/GenBank/DDBJ databases">
        <authorList>
            <person name="Varghese N."/>
            <person name="Submissions S."/>
        </authorList>
    </citation>
    <scope>NUCLEOTIDE SEQUENCE [LARGE SCALE GENOMIC DNA]</scope>
    <source>
        <strain evidence="8">930I</strain>
    </source>
</reference>
<dbReference type="PROSITE" id="PS51257">
    <property type="entry name" value="PROKAR_LIPOPROTEIN"/>
    <property type="match status" value="1"/>
</dbReference>
<dbReference type="AlphaFoldDB" id="A0A1G8CN54"/>
<dbReference type="OrthoDB" id="7745512at2"/>
<dbReference type="STRING" id="83401.SAMN05421742_10752"/>
<feature type="domain" description="TM2" evidence="6">
    <location>
        <begin position="52"/>
        <end position="97"/>
    </location>
</feature>
<dbReference type="Proteomes" id="UP000217076">
    <property type="component" value="Unassembled WGS sequence"/>
</dbReference>
<organism evidence="7 8">
    <name type="scientific">Roseospirillum parvum</name>
    <dbReference type="NCBI Taxonomy" id="83401"/>
    <lineage>
        <taxon>Bacteria</taxon>
        <taxon>Pseudomonadati</taxon>
        <taxon>Pseudomonadota</taxon>
        <taxon>Alphaproteobacteria</taxon>
        <taxon>Rhodospirillales</taxon>
        <taxon>Rhodospirillaceae</taxon>
        <taxon>Roseospirillum</taxon>
    </lineage>
</organism>
<dbReference type="InterPro" id="IPR007829">
    <property type="entry name" value="TM2"/>
</dbReference>
<evidence type="ECO:0000256" key="4">
    <source>
        <dbReference type="ARBA" id="ARBA00023136"/>
    </source>
</evidence>
<evidence type="ECO:0000256" key="2">
    <source>
        <dbReference type="ARBA" id="ARBA00022692"/>
    </source>
</evidence>
<dbReference type="EMBL" id="FNCV01000007">
    <property type="protein sequence ID" value="SDH46908.1"/>
    <property type="molecule type" value="Genomic_DNA"/>
</dbReference>
<feature type="transmembrane region" description="Helical" evidence="5">
    <location>
        <begin position="106"/>
        <end position="130"/>
    </location>
</feature>
<keyword evidence="8" id="KW-1185">Reference proteome</keyword>
<evidence type="ECO:0000313" key="8">
    <source>
        <dbReference type="Proteomes" id="UP000217076"/>
    </source>
</evidence>
<keyword evidence="3 5" id="KW-1133">Transmembrane helix</keyword>
<accession>A0A1G8CN54</accession>